<dbReference type="SMART" id="SM00283">
    <property type="entry name" value="MA"/>
    <property type="match status" value="1"/>
</dbReference>
<dbReference type="InterPro" id="IPR004089">
    <property type="entry name" value="MCPsignal_dom"/>
</dbReference>
<feature type="transmembrane region" description="Helical" evidence="5">
    <location>
        <begin position="190"/>
        <end position="215"/>
    </location>
</feature>
<evidence type="ECO:0000313" key="8">
    <source>
        <dbReference type="EMBL" id="RVU49704.1"/>
    </source>
</evidence>
<dbReference type="InterPro" id="IPR051310">
    <property type="entry name" value="MCP_chemotaxis"/>
</dbReference>
<evidence type="ECO:0000256" key="5">
    <source>
        <dbReference type="SAM" id="Phobius"/>
    </source>
</evidence>
<dbReference type="PANTHER" id="PTHR43531:SF14">
    <property type="entry name" value="METHYL-ACCEPTING CHEMOTAXIS PROTEIN I-RELATED"/>
    <property type="match status" value="1"/>
</dbReference>
<dbReference type="InterPro" id="IPR003660">
    <property type="entry name" value="HAMP_dom"/>
</dbReference>
<dbReference type="CDD" id="cd11386">
    <property type="entry name" value="MCP_signal"/>
    <property type="match status" value="1"/>
</dbReference>
<keyword evidence="5" id="KW-0472">Membrane</keyword>
<dbReference type="RefSeq" id="WP_128227337.1">
    <property type="nucleotide sequence ID" value="NZ_SACR01000001.1"/>
</dbReference>
<dbReference type="OrthoDB" id="9806477at2"/>
<reference evidence="8 9" key="1">
    <citation type="submission" date="2019-01" db="EMBL/GenBank/DDBJ databases">
        <authorList>
            <person name="Chen W.-M."/>
        </authorList>
    </citation>
    <scope>NUCLEOTIDE SEQUENCE [LARGE SCALE GENOMIC DNA]</scope>
    <source>
        <strain evidence="8 9">KYPY4</strain>
    </source>
</reference>
<dbReference type="GO" id="GO:0005886">
    <property type="term" value="C:plasma membrane"/>
    <property type="evidence" value="ECO:0007669"/>
    <property type="project" value="TreeGrafter"/>
</dbReference>
<evidence type="ECO:0000256" key="1">
    <source>
        <dbReference type="ARBA" id="ARBA00004370"/>
    </source>
</evidence>
<dbReference type="CDD" id="cd19411">
    <property type="entry name" value="MCP2201-like_sensor"/>
    <property type="match status" value="1"/>
</dbReference>
<evidence type="ECO:0000256" key="3">
    <source>
        <dbReference type="ARBA" id="ARBA00029447"/>
    </source>
</evidence>
<proteinExistence type="inferred from homology"/>
<name>A0A437RSH0_9BURK</name>
<evidence type="ECO:0000256" key="2">
    <source>
        <dbReference type="ARBA" id="ARBA00022481"/>
    </source>
</evidence>
<comment type="caution">
    <text evidence="8">The sequence shown here is derived from an EMBL/GenBank/DDBJ whole genome shotgun (WGS) entry which is preliminary data.</text>
</comment>
<dbReference type="GO" id="GO:0004888">
    <property type="term" value="F:transmembrane signaling receptor activity"/>
    <property type="evidence" value="ECO:0007669"/>
    <property type="project" value="InterPro"/>
</dbReference>
<feature type="domain" description="HAMP" evidence="7">
    <location>
        <begin position="213"/>
        <end position="265"/>
    </location>
</feature>
<dbReference type="PANTHER" id="PTHR43531">
    <property type="entry name" value="PROTEIN ICFG"/>
    <property type="match status" value="1"/>
</dbReference>
<keyword evidence="5" id="KW-0812">Transmembrane</keyword>
<evidence type="ECO:0000313" key="9">
    <source>
        <dbReference type="Proteomes" id="UP000285575"/>
    </source>
</evidence>
<comment type="similarity">
    <text evidence="3">Belongs to the methyl-accepting chemotaxis (MCP) protein family.</text>
</comment>
<dbReference type="Gene3D" id="1.10.287.950">
    <property type="entry name" value="Methyl-accepting chemotaxis protein"/>
    <property type="match status" value="1"/>
</dbReference>
<feature type="domain" description="Methyl-accepting transducer" evidence="6">
    <location>
        <begin position="270"/>
        <end position="499"/>
    </location>
</feature>
<gene>
    <name evidence="8" type="ORF">EOE66_03880</name>
</gene>
<organism evidence="8 9">
    <name type="scientific">Rubrivivax rivuli</name>
    <dbReference type="NCBI Taxonomy" id="1862385"/>
    <lineage>
        <taxon>Bacteria</taxon>
        <taxon>Pseudomonadati</taxon>
        <taxon>Pseudomonadota</taxon>
        <taxon>Betaproteobacteria</taxon>
        <taxon>Burkholderiales</taxon>
        <taxon>Sphaerotilaceae</taxon>
        <taxon>Rubrivivax</taxon>
    </lineage>
</organism>
<dbReference type="FunFam" id="1.10.287.950:FF:000001">
    <property type="entry name" value="Methyl-accepting chemotaxis sensory transducer"/>
    <property type="match status" value="1"/>
</dbReference>
<dbReference type="EMBL" id="SACR01000001">
    <property type="protein sequence ID" value="RVU49704.1"/>
    <property type="molecule type" value="Genomic_DNA"/>
</dbReference>
<dbReference type="PROSITE" id="PS50111">
    <property type="entry name" value="CHEMOTAXIS_TRANSDUC_2"/>
    <property type="match status" value="1"/>
</dbReference>
<keyword evidence="5" id="KW-1133">Transmembrane helix</keyword>
<keyword evidence="9" id="KW-1185">Reference proteome</keyword>
<feature type="transmembrane region" description="Helical" evidence="5">
    <location>
        <begin position="12"/>
        <end position="32"/>
    </location>
</feature>
<dbReference type="GO" id="GO:0007165">
    <property type="term" value="P:signal transduction"/>
    <property type="evidence" value="ECO:0007669"/>
    <property type="project" value="UniProtKB-KW"/>
</dbReference>
<dbReference type="SMART" id="SM00304">
    <property type="entry name" value="HAMP"/>
    <property type="match status" value="1"/>
</dbReference>
<evidence type="ECO:0000259" key="6">
    <source>
        <dbReference type="PROSITE" id="PS50111"/>
    </source>
</evidence>
<dbReference type="PROSITE" id="PS50885">
    <property type="entry name" value="HAMP"/>
    <property type="match status" value="1"/>
</dbReference>
<comment type="subcellular location">
    <subcellularLocation>
        <location evidence="1">Membrane</location>
    </subcellularLocation>
</comment>
<sequence length="517" mass="54763">MTSRTNLSISQRLYGVVALLGLTFLAVALVALERLSQVRDAAQTTQARRVPQLLLMADLELNVTRLSLQLRHAMLARSPEEQAAALDEAGARGQHIQRVLAAYEQGLFTPAGRERFSSVPPVVKNFFEVGGKNIELIKAGQRDEAFAFLVAQTIPARNQLLEQLSKTVQYQTERLDHDLSDIGRDVNQTMVLVIGLLVAAMVVLVTVSVHVVHLVRRRVGQARLVAEQVRDGDLVTPVIDSARDEISPLLSALGAMQQRLASVVGSVRANAESVATVSAQIAQGNQDLSGRTEQQASALQQTATTMDTLGSTVRNNADNAQQANQLAQSATAVAAQGGDVVGKVVATMQGISDSSRQIGEIIGVIDGIAFQTNILALNAAVEAARAGEQGRGFAVVAAEVRSLAQRSAEAARQIKTLINRSVEQVEQGSVLVGQAGQTMGEIVGAIQRVSDIVAEISAASAEQTAGISVVGNAVNQMDRTTQQNASLVQHSAVAADGLKDQAHQLVQAVAQFRLSQG</sequence>
<dbReference type="InterPro" id="IPR047347">
    <property type="entry name" value="YvaQ-like_sensor"/>
</dbReference>
<dbReference type="GO" id="GO:0006935">
    <property type="term" value="P:chemotaxis"/>
    <property type="evidence" value="ECO:0007669"/>
    <property type="project" value="InterPro"/>
</dbReference>
<evidence type="ECO:0000256" key="4">
    <source>
        <dbReference type="PROSITE-ProRule" id="PRU00284"/>
    </source>
</evidence>
<dbReference type="InterPro" id="IPR024478">
    <property type="entry name" value="HlyB_4HB_MCP"/>
</dbReference>
<accession>A0A437RSH0</accession>
<keyword evidence="2" id="KW-0488">Methylation</keyword>
<protein>
    <submittedName>
        <fullName evidence="8">HAMP domain-containing protein</fullName>
    </submittedName>
</protein>
<dbReference type="AlphaFoldDB" id="A0A437RSH0"/>
<dbReference type="PRINTS" id="PR00260">
    <property type="entry name" value="CHEMTRNSDUCR"/>
</dbReference>
<dbReference type="Pfam" id="PF12729">
    <property type="entry name" value="4HB_MCP_1"/>
    <property type="match status" value="1"/>
</dbReference>
<dbReference type="InterPro" id="IPR004090">
    <property type="entry name" value="Chemotax_Me-accpt_rcpt"/>
</dbReference>
<evidence type="ECO:0000259" key="7">
    <source>
        <dbReference type="PROSITE" id="PS50885"/>
    </source>
</evidence>
<dbReference type="Pfam" id="PF00015">
    <property type="entry name" value="MCPsignal"/>
    <property type="match status" value="1"/>
</dbReference>
<dbReference type="Proteomes" id="UP000285575">
    <property type="component" value="Unassembled WGS sequence"/>
</dbReference>
<dbReference type="SUPFAM" id="SSF58104">
    <property type="entry name" value="Methyl-accepting chemotaxis protein (MCP) signaling domain"/>
    <property type="match status" value="1"/>
</dbReference>
<keyword evidence="4" id="KW-0807">Transducer</keyword>